<feature type="domain" description="ABC transporter" evidence="13">
    <location>
        <begin position="564"/>
        <end position="795"/>
    </location>
</feature>
<comment type="similarity">
    <text evidence="11">Belongs to the binding-protein-dependent transport system permease family.</text>
</comment>
<organism evidence="15 16">
    <name type="scientific">Modestobacter roseus</name>
    <dbReference type="NCBI Taxonomy" id="1181884"/>
    <lineage>
        <taxon>Bacteria</taxon>
        <taxon>Bacillati</taxon>
        <taxon>Actinomycetota</taxon>
        <taxon>Actinomycetes</taxon>
        <taxon>Geodermatophilales</taxon>
        <taxon>Geodermatophilaceae</taxon>
        <taxon>Modestobacter</taxon>
    </lineage>
</organism>
<reference evidence="15 16" key="1">
    <citation type="submission" date="2019-07" db="EMBL/GenBank/DDBJ databases">
        <title>R&amp;d 2014.</title>
        <authorList>
            <person name="Klenk H.-P."/>
        </authorList>
    </citation>
    <scope>NUCLEOTIDE SEQUENCE [LARGE SCALE GENOMIC DNA]</scope>
    <source>
        <strain evidence="15 16">DSM 45764</strain>
    </source>
</reference>
<dbReference type="SUPFAM" id="SSF161098">
    <property type="entry name" value="MetI-like"/>
    <property type="match status" value="1"/>
</dbReference>
<evidence type="ECO:0000313" key="16">
    <source>
        <dbReference type="Proteomes" id="UP000321490"/>
    </source>
</evidence>
<dbReference type="GO" id="GO:0005886">
    <property type="term" value="C:plasma membrane"/>
    <property type="evidence" value="ECO:0007669"/>
    <property type="project" value="UniProtKB-SubCell"/>
</dbReference>
<protein>
    <submittedName>
        <fullName evidence="15">Peptide/nickel transport system permease protein</fullName>
    </submittedName>
</protein>
<keyword evidence="9 11" id="KW-1133">Transmembrane helix</keyword>
<evidence type="ECO:0000313" key="15">
    <source>
        <dbReference type="EMBL" id="TWH73164.1"/>
    </source>
</evidence>
<comment type="caution">
    <text evidence="15">The sequence shown here is derived from an EMBL/GenBank/DDBJ whole genome shotgun (WGS) entry which is preliminary data.</text>
</comment>
<dbReference type="PROSITE" id="PS00211">
    <property type="entry name" value="ABC_TRANSPORTER_1"/>
    <property type="match status" value="2"/>
</dbReference>
<comment type="subcellular location">
    <subcellularLocation>
        <location evidence="11">Cell membrane</location>
        <topology evidence="11">Multi-pass membrane protein</topology>
    </subcellularLocation>
    <subcellularLocation>
        <location evidence="2">Cell membrane</location>
        <topology evidence="2">Peripheral membrane protein</topology>
    </subcellularLocation>
    <subcellularLocation>
        <location evidence="1">Membrane</location>
        <topology evidence="1">Multi-pass membrane protein</topology>
    </subcellularLocation>
</comment>
<dbReference type="CDD" id="cd06261">
    <property type="entry name" value="TM_PBP2"/>
    <property type="match status" value="1"/>
</dbReference>
<dbReference type="Pfam" id="PF00005">
    <property type="entry name" value="ABC_tran"/>
    <property type="match status" value="2"/>
</dbReference>
<evidence type="ECO:0000256" key="2">
    <source>
        <dbReference type="ARBA" id="ARBA00004202"/>
    </source>
</evidence>
<feature type="transmembrane region" description="Helical" evidence="11">
    <location>
        <begin position="108"/>
        <end position="126"/>
    </location>
</feature>
<dbReference type="InterPro" id="IPR027417">
    <property type="entry name" value="P-loop_NTPase"/>
</dbReference>
<keyword evidence="16" id="KW-1185">Reference proteome</keyword>
<keyword evidence="10 11" id="KW-0472">Membrane</keyword>
<feature type="domain" description="ABC transmembrane type-1" evidence="14">
    <location>
        <begin position="69"/>
        <end position="258"/>
    </location>
</feature>
<dbReference type="PROSITE" id="PS50928">
    <property type="entry name" value="ABC_TM1"/>
    <property type="match status" value="1"/>
</dbReference>
<dbReference type="InterPro" id="IPR003593">
    <property type="entry name" value="AAA+_ATPase"/>
</dbReference>
<comment type="similarity">
    <text evidence="3">Belongs to the ABC transporter superfamily.</text>
</comment>
<dbReference type="Gene3D" id="1.10.3720.10">
    <property type="entry name" value="MetI-like"/>
    <property type="match status" value="1"/>
</dbReference>
<dbReference type="GO" id="GO:0005524">
    <property type="term" value="F:ATP binding"/>
    <property type="evidence" value="ECO:0007669"/>
    <property type="project" value="UniProtKB-KW"/>
</dbReference>
<accession>A0A562IRH3</accession>
<dbReference type="GO" id="GO:0016887">
    <property type="term" value="F:ATP hydrolysis activity"/>
    <property type="evidence" value="ECO:0007669"/>
    <property type="project" value="InterPro"/>
</dbReference>
<keyword evidence="8" id="KW-0067">ATP-binding</keyword>
<evidence type="ECO:0000256" key="7">
    <source>
        <dbReference type="ARBA" id="ARBA00022741"/>
    </source>
</evidence>
<feature type="transmembrane region" description="Helical" evidence="11">
    <location>
        <begin position="239"/>
        <end position="258"/>
    </location>
</feature>
<dbReference type="InterPro" id="IPR017871">
    <property type="entry name" value="ABC_transporter-like_CS"/>
</dbReference>
<dbReference type="InterPro" id="IPR000515">
    <property type="entry name" value="MetI-like"/>
</dbReference>
<evidence type="ECO:0000256" key="11">
    <source>
        <dbReference type="RuleBase" id="RU363032"/>
    </source>
</evidence>
<dbReference type="GO" id="GO:0055085">
    <property type="term" value="P:transmembrane transport"/>
    <property type="evidence" value="ECO:0007669"/>
    <property type="project" value="InterPro"/>
</dbReference>
<dbReference type="SUPFAM" id="SSF52540">
    <property type="entry name" value="P-loop containing nucleoside triphosphate hydrolases"/>
    <property type="match status" value="2"/>
</dbReference>
<dbReference type="PROSITE" id="PS50893">
    <property type="entry name" value="ABC_TRANSPORTER_2"/>
    <property type="match status" value="2"/>
</dbReference>
<keyword evidence="6 11" id="KW-0812">Transmembrane</keyword>
<gene>
    <name evidence="15" type="ORF">JD78_01687</name>
</gene>
<dbReference type="InterPro" id="IPR035906">
    <property type="entry name" value="MetI-like_sf"/>
</dbReference>
<dbReference type="InterPro" id="IPR050388">
    <property type="entry name" value="ABC_Ni/Peptide_Import"/>
</dbReference>
<dbReference type="CDD" id="cd03257">
    <property type="entry name" value="ABC_NikE_OppD_transporters"/>
    <property type="match status" value="2"/>
</dbReference>
<dbReference type="AlphaFoldDB" id="A0A562IRH3"/>
<evidence type="ECO:0000259" key="14">
    <source>
        <dbReference type="PROSITE" id="PS50928"/>
    </source>
</evidence>
<evidence type="ECO:0000256" key="1">
    <source>
        <dbReference type="ARBA" id="ARBA00004141"/>
    </source>
</evidence>
<evidence type="ECO:0000256" key="10">
    <source>
        <dbReference type="ARBA" id="ARBA00023136"/>
    </source>
</evidence>
<dbReference type="EMBL" id="VLKF01000001">
    <property type="protein sequence ID" value="TWH73164.1"/>
    <property type="molecule type" value="Genomic_DNA"/>
</dbReference>
<keyword evidence="4 11" id="KW-0813">Transport</keyword>
<evidence type="ECO:0000256" key="8">
    <source>
        <dbReference type="ARBA" id="ARBA00022840"/>
    </source>
</evidence>
<evidence type="ECO:0000256" key="9">
    <source>
        <dbReference type="ARBA" id="ARBA00022989"/>
    </source>
</evidence>
<dbReference type="PANTHER" id="PTHR43297:SF2">
    <property type="entry name" value="DIPEPTIDE TRANSPORT ATP-BINDING PROTEIN DPPD"/>
    <property type="match status" value="1"/>
</dbReference>
<evidence type="ECO:0000256" key="6">
    <source>
        <dbReference type="ARBA" id="ARBA00022692"/>
    </source>
</evidence>
<feature type="region of interest" description="Disordered" evidence="12">
    <location>
        <begin position="788"/>
        <end position="810"/>
    </location>
</feature>
<evidence type="ECO:0000256" key="3">
    <source>
        <dbReference type="ARBA" id="ARBA00005417"/>
    </source>
</evidence>
<feature type="domain" description="ABC transporter" evidence="13">
    <location>
        <begin position="295"/>
        <end position="544"/>
    </location>
</feature>
<dbReference type="PANTHER" id="PTHR43297">
    <property type="entry name" value="OLIGOPEPTIDE TRANSPORT ATP-BINDING PROTEIN APPD"/>
    <property type="match status" value="1"/>
</dbReference>
<evidence type="ECO:0000256" key="5">
    <source>
        <dbReference type="ARBA" id="ARBA00022475"/>
    </source>
</evidence>
<proteinExistence type="inferred from homology"/>
<dbReference type="InterPro" id="IPR003439">
    <property type="entry name" value="ABC_transporter-like_ATP-bd"/>
</dbReference>
<feature type="transmembrane region" description="Helical" evidence="11">
    <location>
        <begin position="73"/>
        <end position="96"/>
    </location>
</feature>
<dbReference type="Gene3D" id="3.40.50.300">
    <property type="entry name" value="P-loop containing nucleotide triphosphate hydrolases"/>
    <property type="match status" value="2"/>
</dbReference>
<sequence length="810" mass="81912">MRAAPRAVPLAAAALLALVVLATLLGPLLSPWSPTATDLTAVRQRPSAEHWLGTDHLGRDELTRLLVAGRTSLGIVLLTVAIALPLGLALGLLAGWRGGWVDSLVLRASDVVVAVPALLVGVVLAGVLGGGVAGLVLALAGGGWAAYTRLVRMEVLMRRHGAVVQGLTLLGARPARVLGGHLLPAVAGPVLVLVGTDVAGLVLAVSTLSFLGLGVRPPAPEWGTMIVEARPYLASDPRLFLLPVLVLALVVLAVLVLVRHAQAWTTHGRSAVRAPAPRRSPSAPPAGAADGVLVVRGLTVELAGPAGRRRVVDGVDLGVGRGEVLALVGASGSGKTLTAAALLGLLPEGAGAVAGGSVRLAGRELVGTPERELRRVRGGQVALVPQDVGAALDPLRRIGPQVAAAARLHRGLDRAAAAAVARELLVWAGLPDVDRVLRARPAELSGGMRQRVLVAAALAGEPALLVADEPTSALDAGTAGQVLALLARARAERGTAVLLVSHDLGLVAAHADTVAVLDAGRVVESGPVREVLDAPAHPVTRALVAAGHTPVAGPTAASPGEPLLRVADVGVRYPAARGPALAGVSFTVPRGGGLGVVGESGSGKTTLARVLTGLHRPATGSVGLAGTRPVAGDGRAQLVFQDPATALDPRQQVGSALCEALRLAARRGVTARPDVPALLARVGLAPDLADRRPWQLSGGQQQRVAIARALAAGPDLLVLDEPVSALDAVVRAGVLDLLRSVRADGVALVVVSHDLAAVAALTDELLVLHRGAVVDHGPTPAVLAALAHTPDPARPDRGGAAPPTLEEIHP</sequence>
<evidence type="ECO:0000256" key="12">
    <source>
        <dbReference type="SAM" id="MobiDB-lite"/>
    </source>
</evidence>
<keyword evidence="5" id="KW-1003">Cell membrane</keyword>
<feature type="transmembrane region" description="Helical" evidence="11">
    <location>
        <begin position="132"/>
        <end position="150"/>
    </location>
</feature>
<evidence type="ECO:0000259" key="13">
    <source>
        <dbReference type="PROSITE" id="PS50893"/>
    </source>
</evidence>
<dbReference type="SMART" id="SM00382">
    <property type="entry name" value="AAA"/>
    <property type="match status" value="2"/>
</dbReference>
<evidence type="ECO:0000256" key="4">
    <source>
        <dbReference type="ARBA" id="ARBA00022448"/>
    </source>
</evidence>
<dbReference type="Pfam" id="PF00528">
    <property type="entry name" value="BPD_transp_1"/>
    <property type="match status" value="1"/>
</dbReference>
<keyword evidence="7" id="KW-0547">Nucleotide-binding</keyword>
<name>A0A562IRH3_9ACTN</name>
<dbReference type="RefSeq" id="WP_166521080.1">
    <property type="nucleotide sequence ID" value="NZ_JABGDC010000124.1"/>
</dbReference>
<dbReference type="Proteomes" id="UP000321490">
    <property type="component" value="Unassembled WGS sequence"/>
</dbReference>